<keyword evidence="9" id="KW-1133">Transmembrane helix</keyword>
<dbReference type="PRINTS" id="PR00344">
    <property type="entry name" value="BCTRLSENSOR"/>
</dbReference>
<keyword evidence="9" id="KW-0472">Membrane</keyword>
<dbReference type="InterPro" id="IPR003661">
    <property type="entry name" value="HisK_dim/P_dom"/>
</dbReference>
<dbReference type="InterPro" id="IPR004358">
    <property type="entry name" value="Sig_transdc_His_kin-like_C"/>
</dbReference>
<protein>
    <recommendedName>
        <fullName evidence="2">histidine kinase</fullName>
        <ecNumber evidence="2">2.7.13.3</ecNumber>
    </recommendedName>
</protein>
<dbReference type="KEGG" id="dalk:DSCA_52410"/>
<dbReference type="InterPro" id="IPR000014">
    <property type="entry name" value="PAS"/>
</dbReference>
<keyword evidence="4" id="KW-0808">Transferase</keyword>
<name>A0A5K7YW56_9BACT</name>
<keyword evidence="5" id="KW-0547">Nucleotide-binding</keyword>
<organism evidence="11 12">
    <name type="scientific">Desulfosarcina alkanivorans</name>
    <dbReference type="NCBI Taxonomy" id="571177"/>
    <lineage>
        <taxon>Bacteria</taxon>
        <taxon>Pseudomonadati</taxon>
        <taxon>Thermodesulfobacteriota</taxon>
        <taxon>Desulfobacteria</taxon>
        <taxon>Desulfobacterales</taxon>
        <taxon>Desulfosarcinaceae</taxon>
        <taxon>Desulfosarcina</taxon>
    </lineage>
</organism>
<comment type="catalytic activity">
    <reaction evidence="1">
        <text>ATP + protein L-histidine = ADP + protein N-phospho-L-histidine.</text>
        <dbReference type="EC" id="2.7.13.3"/>
    </reaction>
</comment>
<dbReference type="Pfam" id="PF00512">
    <property type="entry name" value="HisKA"/>
    <property type="match status" value="1"/>
</dbReference>
<dbReference type="CDD" id="cd00130">
    <property type="entry name" value="PAS"/>
    <property type="match status" value="1"/>
</dbReference>
<dbReference type="Gene3D" id="3.30.450.20">
    <property type="entry name" value="PAS domain"/>
    <property type="match status" value="1"/>
</dbReference>
<dbReference type="SMART" id="SM00387">
    <property type="entry name" value="HATPase_c"/>
    <property type="match status" value="1"/>
</dbReference>
<dbReference type="GO" id="GO:0000155">
    <property type="term" value="F:phosphorelay sensor kinase activity"/>
    <property type="evidence" value="ECO:0007669"/>
    <property type="project" value="InterPro"/>
</dbReference>
<evidence type="ECO:0000256" key="6">
    <source>
        <dbReference type="ARBA" id="ARBA00022777"/>
    </source>
</evidence>
<dbReference type="Gene3D" id="3.30.565.10">
    <property type="entry name" value="Histidine kinase-like ATPase, C-terminal domain"/>
    <property type="match status" value="1"/>
</dbReference>
<dbReference type="GO" id="GO:0005524">
    <property type="term" value="F:ATP binding"/>
    <property type="evidence" value="ECO:0007669"/>
    <property type="project" value="UniProtKB-KW"/>
</dbReference>
<evidence type="ECO:0000256" key="1">
    <source>
        <dbReference type="ARBA" id="ARBA00000085"/>
    </source>
</evidence>
<dbReference type="Pfam" id="PF02518">
    <property type="entry name" value="HATPase_c"/>
    <property type="match status" value="1"/>
</dbReference>
<evidence type="ECO:0000256" key="5">
    <source>
        <dbReference type="ARBA" id="ARBA00022741"/>
    </source>
</evidence>
<dbReference type="InterPro" id="IPR036097">
    <property type="entry name" value="HisK_dim/P_sf"/>
</dbReference>
<sequence length="685" mass="77038">MSRYNNRFIHPRYTLFIGLILFILMAVSAYFEFRQRRLELMQMHKYEGLALLETIKQSIANSIASQSESKEQIAERLFNNARLLREIEIHQPLTHSRLKDIAARNNLYRINVFNSKGDKVASNVKHDTHNARERHRPSAFFQPILDGKVQEIDIGLKQARHYKGKRYAVAVKRHHGGVIVVNINAAEMLSFNKRIGIAKLFADIGGRGELKYIVLQDEDGIIAATPGVGEMASMEADDFFSADSVQSRIARFNDQEALEVISPFGIQGSPTGILRIGLHLDEIRALEKRMLQRAVIISIGIILIGFISISAVVISQNYAFLKQEHALIQTYTGNILHAMSDAVFGVDAQQSIKFANRAALHMLHLDQNQVTGHRYADFFGDCQSIVTALEQKQKIENAEQKMQIKALNRLIFVSASVSFVMGETGEIDTGVILLRDQTKQKQLEEQIHRQEKLTAMGEFASGVAHEIRNPLNAISMIVQRFQKEFEPKTDADEYFDLTRTVRSEIDRIGNIIRQFLEFARPAKLNKRPIAVDEMIMQSINVVRAQAEAQHIRIAAGVDAQAVINVDKNQFHQALLNLLQNAIEAVGMGGTISISAMHIDQHIRIRVQDDGAGIPQEQQKRIFDLNFTSKPTGMGLGLALVHRMVTEHGGDIAVQSKPGEGTTFTLILPIEDPQSSRRRDEPSDHR</sequence>
<dbReference type="InterPro" id="IPR035965">
    <property type="entry name" value="PAS-like_dom_sf"/>
</dbReference>
<dbReference type="EMBL" id="AP021874">
    <property type="protein sequence ID" value="BBO71311.1"/>
    <property type="molecule type" value="Genomic_DNA"/>
</dbReference>
<keyword evidence="6" id="KW-0418">Kinase</keyword>
<evidence type="ECO:0000256" key="8">
    <source>
        <dbReference type="ARBA" id="ARBA00023012"/>
    </source>
</evidence>
<gene>
    <name evidence="11" type="ORF">DSCA_52410</name>
</gene>
<feature type="transmembrane region" description="Helical" evidence="9">
    <location>
        <begin position="12"/>
        <end position="33"/>
    </location>
</feature>
<dbReference type="GO" id="GO:0006355">
    <property type="term" value="P:regulation of DNA-templated transcription"/>
    <property type="evidence" value="ECO:0007669"/>
    <property type="project" value="InterPro"/>
</dbReference>
<dbReference type="InterPro" id="IPR003594">
    <property type="entry name" value="HATPase_dom"/>
</dbReference>
<accession>A0A5K7YW56</accession>
<dbReference type="RefSeq" id="WP_155319171.1">
    <property type="nucleotide sequence ID" value="NZ_AP021874.1"/>
</dbReference>
<dbReference type="InterPro" id="IPR036890">
    <property type="entry name" value="HATPase_C_sf"/>
</dbReference>
<proteinExistence type="predicted"/>
<dbReference type="SUPFAM" id="SSF55874">
    <property type="entry name" value="ATPase domain of HSP90 chaperone/DNA topoisomerase II/histidine kinase"/>
    <property type="match status" value="1"/>
</dbReference>
<dbReference type="CDD" id="cd00082">
    <property type="entry name" value="HisKA"/>
    <property type="match status" value="1"/>
</dbReference>
<dbReference type="InterPro" id="IPR013767">
    <property type="entry name" value="PAS_fold"/>
</dbReference>
<dbReference type="SMART" id="SM00388">
    <property type="entry name" value="HisKA"/>
    <property type="match status" value="1"/>
</dbReference>
<evidence type="ECO:0000313" key="11">
    <source>
        <dbReference type="EMBL" id="BBO71311.1"/>
    </source>
</evidence>
<keyword evidence="7" id="KW-0067">ATP-binding</keyword>
<keyword evidence="8" id="KW-0902">Two-component regulatory system</keyword>
<evidence type="ECO:0000256" key="4">
    <source>
        <dbReference type="ARBA" id="ARBA00022679"/>
    </source>
</evidence>
<reference evidence="11 12" key="1">
    <citation type="submission" date="2019-11" db="EMBL/GenBank/DDBJ databases">
        <title>Comparative genomics of hydrocarbon-degrading Desulfosarcina strains.</title>
        <authorList>
            <person name="Watanabe M."/>
            <person name="Kojima H."/>
            <person name="Fukui M."/>
        </authorList>
    </citation>
    <scope>NUCLEOTIDE SEQUENCE [LARGE SCALE GENOMIC DNA]</scope>
    <source>
        <strain evidence="11 12">PL12</strain>
    </source>
</reference>
<dbReference type="SUPFAM" id="SSF55785">
    <property type="entry name" value="PYP-like sensor domain (PAS domain)"/>
    <property type="match status" value="1"/>
</dbReference>
<keyword evidence="12" id="KW-1185">Reference proteome</keyword>
<dbReference type="SMART" id="SM00091">
    <property type="entry name" value="PAS"/>
    <property type="match status" value="1"/>
</dbReference>
<evidence type="ECO:0000256" key="3">
    <source>
        <dbReference type="ARBA" id="ARBA00022553"/>
    </source>
</evidence>
<dbReference type="SUPFAM" id="SSF47384">
    <property type="entry name" value="Homodimeric domain of signal transducing histidine kinase"/>
    <property type="match status" value="1"/>
</dbReference>
<evidence type="ECO:0000259" key="10">
    <source>
        <dbReference type="PROSITE" id="PS50109"/>
    </source>
</evidence>
<feature type="transmembrane region" description="Helical" evidence="9">
    <location>
        <begin position="294"/>
        <end position="314"/>
    </location>
</feature>
<feature type="domain" description="Histidine kinase" evidence="10">
    <location>
        <begin position="462"/>
        <end position="671"/>
    </location>
</feature>
<dbReference type="PROSITE" id="PS50109">
    <property type="entry name" value="HIS_KIN"/>
    <property type="match status" value="1"/>
</dbReference>
<dbReference type="EC" id="2.7.13.3" evidence="2"/>
<dbReference type="Pfam" id="PF00989">
    <property type="entry name" value="PAS"/>
    <property type="match status" value="1"/>
</dbReference>
<keyword evidence="3" id="KW-0597">Phosphoprotein</keyword>
<dbReference type="OrthoDB" id="9805967at2"/>
<keyword evidence="9" id="KW-0812">Transmembrane</keyword>
<evidence type="ECO:0000256" key="2">
    <source>
        <dbReference type="ARBA" id="ARBA00012438"/>
    </source>
</evidence>
<evidence type="ECO:0000313" key="12">
    <source>
        <dbReference type="Proteomes" id="UP000427906"/>
    </source>
</evidence>
<evidence type="ECO:0000256" key="7">
    <source>
        <dbReference type="ARBA" id="ARBA00022840"/>
    </source>
</evidence>
<dbReference type="PANTHER" id="PTHR43065:SF10">
    <property type="entry name" value="PEROXIDE STRESS-ACTIVATED HISTIDINE KINASE MAK3"/>
    <property type="match status" value="1"/>
</dbReference>
<evidence type="ECO:0000256" key="9">
    <source>
        <dbReference type="SAM" id="Phobius"/>
    </source>
</evidence>
<dbReference type="PANTHER" id="PTHR43065">
    <property type="entry name" value="SENSOR HISTIDINE KINASE"/>
    <property type="match status" value="1"/>
</dbReference>
<dbReference type="Proteomes" id="UP000427906">
    <property type="component" value="Chromosome"/>
</dbReference>
<dbReference type="AlphaFoldDB" id="A0A5K7YW56"/>
<dbReference type="InterPro" id="IPR005467">
    <property type="entry name" value="His_kinase_dom"/>
</dbReference>
<dbReference type="Gene3D" id="1.10.287.130">
    <property type="match status" value="1"/>
</dbReference>